<dbReference type="PROSITE" id="PS50075">
    <property type="entry name" value="CARRIER"/>
    <property type="match status" value="1"/>
</dbReference>
<evidence type="ECO:0000259" key="1">
    <source>
        <dbReference type="PROSITE" id="PS50075"/>
    </source>
</evidence>
<evidence type="ECO:0000313" key="2">
    <source>
        <dbReference type="EMBL" id="MBR8537503.1"/>
    </source>
</evidence>
<dbReference type="Gene3D" id="1.10.1200.10">
    <property type="entry name" value="ACP-like"/>
    <property type="match status" value="1"/>
</dbReference>
<reference evidence="2" key="2">
    <citation type="submission" date="2021-04" db="EMBL/GenBank/DDBJ databases">
        <authorList>
            <person name="Zhang T."/>
            <person name="Zhang Y."/>
            <person name="Lu D."/>
            <person name="Zuo D."/>
            <person name="Du Z."/>
        </authorList>
    </citation>
    <scope>NUCLEOTIDE SEQUENCE</scope>
    <source>
        <strain evidence="2">JR1</strain>
    </source>
</reference>
<feature type="domain" description="Carrier" evidence="1">
    <location>
        <begin position="1"/>
        <end position="76"/>
    </location>
</feature>
<proteinExistence type="predicted"/>
<dbReference type="RefSeq" id="WP_212192528.1">
    <property type="nucleotide sequence ID" value="NZ_JAGTAR010000033.1"/>
</dbReference>
<reference evidence="2" key="1">
    <citation type="journal article" date="2018" name="Int. J. Syst. Evol. Microbiol.">
        <title>Carboxylicivirga sediminis sp. nov., isolated from coastal sediment.</title>
        <authorList>
            <person name="Wang F.Q."/>
            <person name="Ren L.H."/>
            <person name="Zou R.J."/>
            <person name="Sun Y.Z."/>
            <person name="Liu X.J."/>
            <person name="Jiang F."/>
            <person name="Liu L.J."/>
        </authorList>
    </citation>
    <scope>NUCLEOTIDE SEQUENCE</scope>
    <source>
        <strain evidence="2">JR1</strain>
    </source>
</reference>
<name>A0A941F831_9BACT</name>
<dbReference type="Proteomes" id="UP000679220">
    <property type="component" value="Unassembled WGS sequence"/>
</dbReference>
<dbReference type="InterPro" id="IPR009081">
    <property type="entry name" value="PP-bd_ACP"/>
</dbReference>
<gene>
    <name evidence="2" type="ORF">KDU71_18180</name>
</gene>
<dbReference type="Pfam" id="PF00550">
    <property type="entry name" value="PP-binding"/>
    <property type="match status" value="1"/>
</dbReference>
<accession>A0A941F831</accession>
<keyword evidence="3" id="KW-1185">Reference proteome</keyword>
<sequence length="80" mass="9137">MKDQIKTFISEITFIEKDTIADDTLLFEEGIFDSMGLLSLITFLDEELGVKTEDSDLNEENFQSINSIVAFLERKKSLVN</sequence>
<comment type="caution">
    <text evidence="2">The sequence shown here is derived from an EMBL/GenBank/DDBJ whole genome shotgun (WGS) entry which is preliminary data.</text>
</comment>
<dbReference type="InterPro" id="IPR036736">
    <property type="entry name" value="ACP-like_sf"/>
</dbReference>
<organism evidence="2 3">
    <name type="scientific">Carboxylicivirga sediminis</name>
    <dbReference type="NCBI Taxonomy" id="2006564"/>
    <lineage>
        <taxon>Bacteria</taxon>
        <taxon>Pseudomonadati</taxon>
        <taxon>Bacteroidota</taxon>
        <taxon>Bacteroidia</taxon>
        <taxon>Marinilabiliales</taxon>
        <taxon>Marinilabiliaceae</taxon>
        <taxon>Carboxylicivirga</taxon>
    </lineage>
</organism>
<evidence type="ECO:0000313" key="3">
    <source>
        <dbReference type="Proteomes" id="UP000679220"/>
    </source>
</evidence>
<dbReference type="EMBL" id="JAGTAR010000033">
    <property type="protein sequence ID" value="MBR8537503.1"/>
    <property type="molecule type" value="Genomic_DNA"/>
</dbReference>
<dbReference type="AlphaFoldDB" id="A0A941F831"/>
<protein>
    <submittedName>
        <fullName evidence="2">Acyl carrier protein</fullName>
    </submittedName>
</protein>
<dbReference type="SUPFAM" id="SSF47336">
    <property type="entry name" value="ACP-like"/>
    <property type="match status" value="1"/>
</dbReference>